<evidence type="ECO:0000256" key="5">
    <source>
        <dbReference type="ARBA" id="ARBA00023163"/>
    </source>
</evidence>
<comment type="subcellular location">
    <subcellularLocation>
        <location evidence="1">Nucleus</location>
    </subcellularLocation>
</comment>
<evidence type="ECO:0000256" key="2">
    <source>
        <dbReference type="ARBA" id="ARBA00022737"/>
    </source>
</evidence>
<protein>
    <recommendedName>
        <fullName evidence="8">WRKY domain-containing protein</fullName>
    </recommendedName>
</protein>
<dbReference type="FunFam" id="2.20.25.80:FF:000006">
    <property type="entry name" value="WRKY transcription factor"/>
    <property type="match status" value="1"/>
</dbReference>
<comment type="caution">
    <text evidence="9">The sequence shown here is derived from an EMBL/GenBank/DDBJ whole genome shotgun (WGS) entry which is preliminary data.</text>
</comment>
<dbReference type="InterPro" id="IPR003657">
    <property type="entry name" value="WRKY_dom"/>
</dbReference>
<evidence type="ECO:0000256" key="6">
    <source>
        <dbReference type="ARBA" id="ARBA00023242"/>
    </source>
</evidence>
<dbReference type="SMART" id="SM00774">
    <property type="entry name" value="WRKY"/>
    <property type="match status" value="1"/>
</dbReference>
<evidence type="ECO:0000256" key="1">
    <source>
        <dbReference type="ARBA" id="ARBA00004123"/>
    </source>
</evidence>
<dbReference type="GO" id="GO:0043565">
    <property type="term" value="F:sequence-specific DNA binding"/>
    <property type="evidence" value="ECO:0007669"/>
    <property type="project" value="InterPro"/>
</dbReference>
<dbReference type="PANTHER" id="PTHR31221">
    <property type="entry name" value="WRKY TRANSCRIPTION FACTOR PROTEIN 1-RELATED"/>
    <property type="match status" value="1"/>
</dbReference>
<dbReference type="PROSITE" id="PS50811">
    <property type="entry name" value="WRKY"/>
    <property type="match status" value="1"/>
</dbReference>
<dbReference type="EMBL" id="JBBNAG010000002">
    <property type="protein sequence ID" value="KAK9158816.1"/>
    <property type="molecule type" value="Genomic_DNA"/>
</dbReference>
<proteinExistence type="predicted"/>
<dbReference type="InterPro" id="IPR044810">
    <property type="entry name" value="WRKY_plant"/>
</dbReference>
<dbReference type="Pfam" id="PF03106">
    <property type="entry name" value="WRKY"/>
    <property type="match status" value="1"/>
</dbReference>
<keyword evidence="2" id="KW-0677">Repeat</keyword>
<keyword evidence="3" id="KW-0805">Transcription regulation</keyword>
<dbReference type="GO" id="GO:0003700">
    <property type="term" value="F:DNA-binding transcription factor activity"/>
    <property type="evidence" value="ECO:0007669"/>
    <property type="project" value="InterPro"/>
</dbReference>
<keyword evidence="6" id="KW-0539">Nucleus</keyword>
<evidence type="ECO:0000256" key="4">
    <source>
        <dbReference type="ARBA" id="ARBA00023125"/>
    </source>
</evidence>
<dbReference type="PANTHER" id="PTHR31221:SF42">
    <property type="entry name" value="WRKY TRANSCRIPTION FACTOR 49-RELATED"/>
    <property type="match status" value="1"/>
</dbReference>
<organism evidence="9 10">
    <name type="scientific">Stephania cephalantha</name>
    <dbReference type="NCBI Taxonomy" id="152367"/>
    <lineage>
        <taxon>Eukaryota</taxon>
        <taxon>Viridiplantae</taxon>
        <taxon>Streptophyta</taxon>
        <taxon>Embryophyta</taxon>
        <taxon>Tracheophyta</taxon>
        <taxon>Spermatophyta</taxon>
        <taxon>Magnoliopsida</taxon>
        <taxon>Ranunculales</taxon>
        <taxon>Menispermaceae</taxon>
        <taxon>Menispermoideae</taxon>
        <taxon>Cissampelideae</taxon>
        <taxon>Stephania</taxon>
    </lineage>
</organism>
<dbReference type="AlphaFoldDB" id="A0AAP0Q016"/>
<reference evidence="9 10" key="1">
    <citation type="submission" date="2024-01" db="EMBL/GenBank/DDBJ databases">
        <title>Genome assemblies of Stephania.</title>
        <authorList>
            <person name="Yang L."/>
        </authorList>
    </citation>
    <scope>NUCLEOTIDE SEQUENCE [LARGE SCALE GENOMIC DNA]</scope>
    <source>
        <strain evidence="9">JXDWG</strain>
        <tissue evidence="9">Leaf</tissue>
    </source>
</reference>
<evidence type="ECO:0000259" key="8">
    <source>
        <dbReference type="PROSITE" id="PS50811"/>
    </source>
</evidence>
<evidence type="ECO:0000313" key="10">
    <source>
        <dbReference type="Proteomes" id="UP001419268"/>
    </source>
</evidence>
<name>A0AAP0Q016_9MAGN</name>
<dbReference type="Gene3D" id="2.20.25.80">
    <property type="entry name" value="WRKY domain"/>
    <property type="match status" value="1"/>
</dbReference>
<keyword evidence="10" id="KW-1185">Reference proteome</keyword>
<keyword evidence="4" id="KW-0238">DNA-binding</keyword>
<feature type="region of interest" description="Disordered" evidence="7">
    <location>
        <begin position="179"/>
        <end position="203"/>
    </location>
</feature>
<dbReference type="SUPFAM" id="SSF118290">
    <property type="entry name" value="WRKY DNA-binding domain"/>
    <property type="match status" value="1"/>
</dbReference>
<sequence>MMEKLSEGWVDELIRELLDEENPLFVSPESIASEPSVLKSSMMVNFLASKVYSGPTIKDIEDALCITSKDSNPSEPNIIESGKSVVDNDSSPRSDNKFTLEINCSMQGAADDGYKWRKYGQKSIKNSQNPRSYYKCTMPRCGAKKQVERSSKDPDTLVITYEGLHFHFAYSHFFLPQTHKHQSPTKKPKKYSSYSKAQNKAEA</sequence>
<evidence type="ECO:0000256" key="3">
    <source>
        <dbReference type="ARBA" id="ARBA00023015"/>
    </source>
</evidence>
<keyword evidence="5" id="KW-0804">Transcription</keyword>
<feature type="domain" description="WRKY" evidence="8">
    <location>
        <begin position="105"/>
        <end position="170"/>
    </location>
</feature>
<feature type="compositionally biased region" description="Basic residues" evidence="7">
    <location>
        <begin position="179"/>
        <end position="190"/>
    </location>
</feature>
<dbReference type="Proteomes" id="UP001419268">
    <property type="component" value="Unassembled WGS sequence"/>
</dbReference>
<dbReference type="GO" id="GO:0005634">
    <property type="term" value="C:nucleus"/>
    <property type="evidence" value="ECO:0007669"/>
    <property type="project" value="UniProtKB-SubCell"/>
</dbReference>
<evidence type="ECO:0000313" key="9">
    <source>
        <dbReference type="EMBL" id="KAK9158816.1"/>
    </source>
</evidence>
<gene>
    <name evidence="9" type="ORF">Scep_005390</name>
</gene>
<dbReference type="InterPro" id="IPR036576">
    <property type="entry name" value="WRKY_dom_sf"/>
</dbReference>
<accession>A0AAP0Q016</accession>
<evidence type="ECO:0000256" key="7">
    <source>
        <dbReference type="SAM" id="MobiDB-lite"/>
    </source>
</evidence>